<dbReference type="SMART" id="SM00185">
    <property type="entry name" value="ARM"/>
    <property type="match status" value="4"/>
</dbReference>
<feature type="repeat" description="ARM" evidence="6">
    <location>
        <begin position="163"/>
        <end position="191"/>
    </location>
</feature>
<feature type="domain" description="Beta-catenin-like protein 1 N-terminal" evidence="8">
    <location>
        <begin position="77"/>
        <end position="184"/>
    </location>
</feature>
<dbReference type="EMBL" id="JALJOQ010000042">
    <property type="protein sequence ID" value="KAK9805738.1"/>
    <property type="molecule type" value="Genomic_DNA"/>
</dbReference>
<dbReference type="SUPFAM" id="SSF48371">
    <property type="entry name" value="ARM repeat"/>
    <property type="match status" value="1"/>
</dbReference>
<evidence type="ECO:0000313" key="9">
    <source>
        <dbReference type="EMBL" id="KAK9805738.1"/>
    </source>
</evidence>
<keyword evidence="10" id="KW-1185">Reference proteome</keyword>
<dbReference type="SMART" id="SM01156">
    <property type="entry name" value="DUF1716"/>
    <property type="match status" value="1"/>
</dbReference>
<organism evidence="9 10">
    <name type="scientific">Symbiochloris irregularis</name>
    <dbReference type="NCBI Taxonomy" id="706552"/>
    <lineage>
        <taxon>Eukaryota</taxon>
        <taxon>Viridiplantae</taxon>
        <taxon>Chlorophyta</taxon>
        <taxon>core chlorophytes</taxon>
        <taxon>Trebouxiophyceae</taxon>
        <taxon>Trebouxiales</taxon>
        <taxon>Trebouxiaceae</taxon>
        <taxon>Symbiochloris</taxon>
    </lineage>
</organism>
<sequence length="672" mass="73814">MERAPDAVLKAAISSVVSALPSKQADGPVPFLPAGNFQGRKQGYFFSVGAQGLGYYLDPSQPQELADIKSEPEVKHEQLDADQLLEAAEAQAGEQVDLTDARGLKRLVLSFQRKYTTNMEMRMKHADAPDKFMESEVDLDEEVQRLVGVAGSPQLYPELIRLGAIPALLALLQHENADIAADAILLFKELTDADALEALEEEAQALVEAMVKANALELLVQRMASFNEKQQDDATAVFNALAIIENMVEVDPKIAEQAFQRTKLLRWLLARVRPREFDSNKQYASELLSILLQSSAANQQALVDADGIELLLQAVAPYKNRDPGSEDEAEHAGNLVACLCSCLLLPATRQVFVAAEGVELMLLILKQKRRARTGALKALDFALVRCVSACERFIDVQGLRTLFPLLMGRHKLKRPPGEEGEDQEEEERCVSVVANLLLALQRGSRRDRVAAKFVENEFEKCDRLAEIYLRMTARVRAEEELVASDEDDEGRTAARMSAGLFTLQQCAIIMAALWSIGDQGTRKRLLQLLHQRGETLGGVREAVAEYVGASDAAAMGEDAAEAARQRAHLHNLLKGMGHVVPSREPEPLDSAQPPVPAELPAEANGGAESRAANGGSAPAPAEADPFGLEDFDITAAPKPSRKADRHKDRKHHKDQKRRREEHSGSRKKERHA</sequence>
<comment type="subcellular location">
    <subcellularLocation>
        <location evidence="1">Nucleus</location>
    </subcellularLocation>
</comment>
<dbReference type="InterPro" id="IPR039678">
    <property type="entry name" value="CTNNBL1"/>
</dbReference>
<dbReference type="GO" id="GO:0010467">
    <property type="term" value="P:gene expression"/>
    <property type="evidence" value="ECO:0007669"/>
    <property type="project" value="UniProtKB-ARBA"/>
</dbReference>
<dbReference type="Pfam" id="PF08216">
    <property type="entry name" value="CTNNBL"/>
    <property type="match status" value="1"/>
</dbReference>
<feature type="compositionally biased region" description="Basic residues" evidence="7">
    <location>
        <begin position="647"/>
        <end position="656"/>
    </location>
</feature>
<dbReference type="GO" id="GO:0005681">
    <property type="term" value="C:spliceosomal complex"/>
    <property type="evidence" value="ECO:0007669"/>
    <property type="project" value="TreeGrafter"/>
</dbReference>
<gene>
    <name evidence="9" type="ORF">WJX73_003865</name>
</gene>
<comment type="caution">
    <text evidence="9">The sequence shown here is derived from an EMBL/GenBank/DDBJ whole genome shotgun (WGS) entry which is preliminary data.</text>
</comment>
<protein>
    <recommendedName>
        <fullName evidence="8">Beta-catenin-like protein 1 N-terminal domain-containing protein</fullName>
    </recommendedName>
</protein>
<dbReference type="Gene3D" id="1.25.10.10">
    <property type="entry name" value="Leucine-rich Repeat Variant"/>
    <property type="match status" value="1"/>
</dbReference>
<evidence type="ECO:0000256" key="6">
    <source>
        <dbReference type="PROSITE-ProRule" id="PRU00259"/>
    </source>
</evidence>
<keyword evidence="2" id="KW-0597">Phosphoprotein</keyword>
<evidence type="ECO:0000256" key="1">
    <source>
        <dbReference type="ARBA" id="ARBA00004123"/>
    </source>
</evidence>
<dbReference type="InterPro" id="IPR000225">
    <property type="entry name" value="Armadillo"/>
</dbReference>
<dbReference type="Proteomes" id="UP001465755">
    <property type="component" value="Unassembled WGS sequence"/>
</dbReference>
<dbReference type="InterPro" id="IPR011989">
    <property type="entry name" value="ARM-like"/>
</dbReference>
<feature type="region of interest" description="Disordered" evidence="7">
    <location>
        <begin position="578"/>
        <end position="672"/>
    </location>
</feature>
<name>A0AAW1PBB2_9CHLO</name>
<keyword evidence="5" id="KW-0539">Nucleus</keyword>
<keyword evidence="4" id="KW-0175">Coiled coil</keyword>
<dbReference type="AlphaFoldDB" id="A0AAW1PBB2"/>
<dbReference type="FunFam" id="1.25.10.10:FF:001136">
    <property type="entry name" value="Beta-catenin-like protein 1"/>
    <property type="match status" value="1"/>
</dbReference>
<accession>A0AAW1PBB2</accession>
<reference evidence="9 10" key="1">
    <citation type="journal article" date="2024" name="Nat. Commun.">
        <title>Phylogenomics reveals the evolutionary origins of lichenization in chlorophyte algae.</title>
        <authorList>
            <person name="Puginier C."/>
            <person name="Libourel C."/>
            <person name="Otte J."/>
            <person name="Skaloud P."/>
            <person name="Haon M."/>
            <person name="Grisel S."/>
            <person name="Petersen M."/>
            <person name="Berrin J.G."/>
            <person name="Delaux P.M."/>
            <person name="Dal Grande F."/>
            <person name="Keller J."/>
        </authorList>
    </citation>
    <scope>NUCLEOTIDE SEQUENCE [LARGE SCALE GENOMIC DNA]</scope>
    <source>
        <strain evidence="9 10">SAG 2036</strain>
    </source>
</reference>
<dbReference type="PANTHER" id="PTHR14978:SF0">
    <property type="entry name" value="BETA-CATENIN-LIKE PROTEIN 1"/>
    <property type="match status" value="1"/>
</dbReference>
<evidence type="ECO:0000259" key="8">
    <source>
        <dbReference type="SMART" id="SM01156"/>
    </source>
</evidence>
<dbReference type="PANTHER" id="PTHR14978">
    <property type="entry name" value="BETA-CATENIN-LIKE PROTEIN 1 NUCLEAR ASSOCIATED PROTEIN"/>
    <property type="match status" value="1"/>
</dbReference>
<feature type="compositionally biased region" description="Basic and acidic residues" evidence="7">
    <location>
        <begin position="657"/>
        <end position="672"/>
    </location>
</feature>
<dbReference type="PROSITE" id="PS50176">
    <property type="entry name" value="ARM_REPEAT"/>
    <property type="match status" value="1"/>
</dbReference>
<dbReference type="InterPro" id="IPR016024">
    <property type="entry name" value="ARM-type_fold"/>
</dbReference>
<evidence type="ECO:0000256" key="7">
    <source>
        <dbReference type="SAM" id="MobiDB-lite"/>
    </source>
</evidence>
<evidence type="ECO:0000313" key="10">
    <source>
        <dbReference type="Proteomes" id="UP001465755"/>
    </source>
</evidence>
<dbReference type="InterPro" id="IPR013180">
    <property type="entry name" value="CTNNBL1_N"/>
</dbReference>
<evidence type="ECO:0000256" key="3">
    <source>
        <dbReference type="ARBA" id="ARBA00022737"/>
    </source>
</evidence>
<evidence type="ECO:0000256" key="5">
    <source>
        <dbReference type="ARBA" id="ARBA00023242"/>
    </source>
</evidence>
<evidence type="ECO:0000256" key="4">
    <source>
        <dbReference type="ARBA" id="ARBA00023054"/>
    </source>
</evidence>
<proteinExistence type="predicted"/>
<evidence type="ECO:0000256" key="2">
    <source>
        <dbReference type="ARBA" id="ARBA00022553"/>
    </source>
</evidence>
<keyword evidence="3" id="KW-0677">Repeat</keyword>